<dbReference type="PANTHER" id="PTHR43467">
    <property type="entry name" value="COBALT-PRECORRIN-2 C(20)-METHYLTRANSFERASE"/>
    <property type="match status" value="1"/>
</dbReference>
<accession>A0A401UT82</accession>
<gene>
    <name evidence="9" type="primary">cobI</name>
    <name evidence="9" type="synonym">cbiL</name>
    <name evidence="9" type="ORF">Ctaglu_43700</name>
</gene>
<dbReference type="EMBL" id="BHYK01000040">
    <property type="protein sequence ID" value="GCD12747.1"/>
    <property type="molecule type" value="Genomic_DNA"/>
</dbReference>
<evidence type="ECO:0000256" key="5">
    <source>
        <dbReference type="ARBA" id="ARBA00022679"/>
    </source>
</evidence>
<evidence type="ECO:0000256" key="7">
    <source>
        <dbReference type="PIRNR" id="PIRNR036427"/>
    </source>
</evidence>
<dbReference type="EC" id="2.1.1.151" evidence="7"/>
<organism evidence="9 10">
    <name type="scientific">Clostridium tagluense</name>
    <dbReference type="NCBI Taxonomy" id="360422"/>
    <lineage>
        <taxon>Bacteria</taxon>
        <taxon>Bacillati</taxon>
        <taxon>Bacillota</taxon>
        <taxon>Clostridia</taxon>
        <taxon>Eubacteriales</taxon>
        <taxon>Clostridiaceae</taxon>
        <taxon>Clostridium</taxon>
    </lineage>
</organism>
<dbReference type="Pfam" id="PF00590">
    <property type="entry name" value="TP_methylase"/>
    <property type="match status" value="1"/>
</dbReference>
<evidence type="ECO:0000313" key="9">
    <source>
        <dbReference type="EMBL" id="GCD12747.1"/>
    </source>
</evidence>
<dbReference type="NCBIfam" id="TIGR01467">
    <property type="entry name" value="cobI_cbiL"/>
    <property type="match status" value="1"/>
</dbReference>
<comment type="similarity">
    <text evidence="2 7">Belongs to the precorrin methyltransferase family.</text>
</comment>
<dbReference type="GO" id="GO:0030788">
    <property type="term" value="F:precorrin-2 C20-methyltransferase activity"/>
    <property type="evidence" value="ECO:0007669"/>
    <property type="project" value="InterPro"/>
</dbReference>
<dbReference type="InterPro" id="IPR000878">
    <property type="entry name" value="4pyrrol_Mease"/>
</dbReference>
<dbReference type="PIRSF" id="PIRSF036427">
    <property type="entry name" value="Precrrn-2_mtase"/>
    <property type="match status" value="1"/>
</dbReference>
<reference evidence="9 10" key="1">
    <citation type="submission" date="2018-11" db="EMBL/GenBank/DDBJ databases">
        <title>Genome sequencing and assembly of Clostridium tagluense strain A121.</title>
        <authorList>
            <person name="Murakami T."/>
            <person name="Segawa T."/>
            <person name="Shcherbakova V.A."/>
            <person name="Mori H."/>
            <person name="Yoshimura Y."/>
        </authorList>
    </citation>
    <scope>NUCLEOTIDE SEQUENCE [LARGE SCALE GENOMIC DNA]</scope>
    <source>
        <strain evidence="9 10">A121</strain>
    </source>
</reference>
<keyword evidence="3" id="KW-0169">Cobalamin biosynthesis</keyword>
<dbReference type="AlphaFoldDB" id="A0A401UT82"/>
<dbReference type="InterPro" id="IPR012382">
    <property type="entry name" value="CobI/CbiL"/>
</dbReference>
<evidence type="ECO:0000259" key="8">
    <source>
        <dbReference type="Pfam" id="PF00590"/>
    </source>
</evidence>
<evidence type="ECO:0000256" key="2">
    <source>
        <dbReference type="ARBA" id="ARBA00005879"/>
    </source>
</evidence>
<sequence>MRKIYGIGVGPGDAELITLKGYNLIRSCDYVFLPSSKGNSLAGKIVSDYIADKKVIEIEFPMGEDNEERYINAAIKIDEILGEGQVGVFLTLGDPMTYSTYLYLMFQLKKMDLNVETIPGITSFNAAASRLSLPLTLRDESFYLADGTLDEEILKRVDTVCVLKIIKNKLDIMDKLTKHGFEYVCVKRCTQENETLIYEKSEILEDNDYMSLIYARRK</sequence>
<keyword evidence="10" id="KW-1185">Reference proteome</keyword>
<protein>
    <recommendedName>
        <fullName evidence="7">Cobalt-precorrin-2 C(20)-methyltransferase</fullName>
        <ecNumber evidence="7">2.1.1.151</ecNumber>
    </recommendedName>
</protein>
<dbReference type="InterPro" id="IPR006364">
    <property type="entry name" value="CobI/CbiL/CobIJ_dom"/>
</dbReference>
<dbReference type="Proteomes" id="UP000287872">
    <property type="component" value="Unassembled WGS sequence"/>
</dbReference>
<comment type="subunit">
    <text evidence="7">Homodimer.</text>
</comment>
<name>A0A401UT82_9CLOT</name>
<evidence type="ECO:0000256" key="1">
    <source>
        <dbReference type="ARBA" id="ARBA00004953"/>
    </source>
</evidence>
<evidence type="ECO:0000256" key="3">
    <source>
        <dbReference type="ARBA" id="ARBA00022573"/>
    </source>
</evidence>
<comment type="catalytic activity">
    <reaction evidence="7">
        <text>Co-precorrin-2 + S-adenosyl-L-methionine = Co-precorrin-3 + S-adenosyl-L-homocysteine + H(+)</text>
        <dbReference type="Rhea" id="RHEA:17997"/>
        <dbReference type="ChEBI" id="CHEBI:15378"/>
        <dbReference type="ChEBI" id="CHEBI:57856"/>
        <dbReference type="ChEBI" id="CHEBI:59789"/>
        <dbReference type="ChEBI" id="CHEBI:60053"/>
        <dbReference type="ChEBI" id="CHEBI:60060"/>
        <dbReference type="EC" id="2.1.1.151"/>
    </reaction>
</comment>
<dbReference type="UniPathway" id="UPA00148"/>
<evidence type="ECO:0000256" key="4">
    <source>
        <dbReference type="ARBA" id="ARBA00022603"/>
    </source>
</evidence>
<proteinExistence type="inferred from homology"/>
<dbReference type="GO" id="GO:0009236">
    <property type="term" value="P:cobalamin biosynthetic process"/>
    <property type="evidence" value="ECO:0007669"/>
    <property type="project" value="UniProtKB-UniRule"/>
</dbReference>
<keyword evidence="6" id="KW-0949">S-adenosyl-L-methionine</keyword>
<evidence type="ECO:0000256" key="6">
    <source>
        <dbReference type="ARBA" id="ARBA00022691"/>
    </source>
</evidence>
<dbReference type="InterPro" id="IPR014776">
    <property type="entry name" value="4pyrrole_Mease_sub2"/>
</dbReference>
<dbReference type="InterPro" id="IPR035996">
    <property type="entry name" value="4pyrrol_Methylase_sf"/>
</dbReference>
<dbReference type="GO" id="GO:0043781">
    <property type="term" value="F:cobalt-factor II C20-methyltransferase activity"/>
    <property type="evidence" value="ECO:0007669"/>
    <property type="project" value="UniProtKB-EC"/>
</dbReference>
<dbReference type="SUPFAM" id="SSF53790">
    <property type="entry name" value="Tetrapyrrole methylase"/>
    <property type="match status" value="1"/>
</dbReference>
<dbReference type="GO" id="GO:0032259">
    <property type="term" value="P:methylation"/>
    <property type="evidence" value="ECO:0007669"/>
    <property type="project" value="UniProtKB-KW"/>
</dbReference>
<comment type="pathway">
    <text evidence="1">Cofactor biosynthesis; adenosylcobalamin biosynthesis.</text>
</comment>
<dbReference type="InterPro" id="IPR014777">
    <property type="entry name" value="4pyrrole_Mease_sub1"/>
</dbReference>
<dbReference type="OrthoDB" id="9804789at2"/>
<keyword evidence="4 9" id="KW-0489">Methyltransferase</keyword>
<evidence type="ECO:0000313" key="10">
    <source>
        <dbReference type="Proteomes" id="UP000287872"/>
    </source>
</evidence>
<dbReference type="CDD" id="cd11645">
    <property type="entry name" value="Precorrin_2_C20_MT"/>
    <property type="match status" value="1"/>
</dbReference>
<dbReference type="Gene3D" id="3.30.950.10">
    <property type="entry name" value="Methyltransferase, Cobalt-precorrin-4 Transmethylase, Domain 2"/>
    <property type="match status" value="1"/>
</dbReference>
<comment type="function">
    <text evidence="7">Methylates cobalt-precorrin-2 at the C-20 position to produce cobalt-precorrin-3A in the anaerobic cobalamin biosynthesis pathway.</text>
</comment>
<comment type="caution">
    <text evidence="9">The sequence shown here is derived from an EMBL/GenBank/DDBJ whole genome shotgun (WGS) entry which is preliminary data.</text>
</comment>
<dbReference type="RefSeq" id="WP_125005674.1">
    <property type="nucleotide sequence ID" value="NZ_BHYK01000040.1"/>
</dbReference>
<keyword evidence="5 9" id="KW-0808">Transferase</keyword>
<dbReference type="Gene3D" id="3.40.1010.10">
    <property type="entry name" value="Cobalt-precorrin-4 Transmethylase, Domain 1"/>
    <property type="match status" value="1"/>
</dbReference>
<dbReference type="PANTHER" id="PTHR43467:SF2">
    <property type="entry name" value="COBALT-PRECORRIN-2 C(20)-METHYLTRANSFERASE"/>
    <property type="match status" value="1"/>
</dbReference>
<feature type="domain" description="Tetrapyrrole methylase" evidence="8">
    <location>
        <begin position="3"/>
        <end position="197"/>
    </location>
</feature>